<name>A0A9J6GUR4_HAELO</name>
<gene>
    <name evidence="1" type="ORF">HPB48_007529</name>
</gene>
<dbReference type="Proteomes" id="UP000821853">
    <property type="component" value="Unassembled WGS sequence"/>
</dbReference>
<reference evidence="1 2" key="1">
    <citation type="journal article" date="2020" name="Cell">
        <title>Large-Scale Comparative Analyses of Tick Genomes Elucidate Their Genetic Diversity and Vector Capacities.</title>
        <authorList>
            <consortium name="Tick Genome and Microbiome Consortium (TIGMIC)"/>
            <person name="Jia N."/>
            <person name="Wang J."/>
            <person name="Shi W."/>
            <person name="Du L."/>
            <person name="Sun Y."/>
            <person name="Zhan W."/>
            <person name="Jiang J.F."/>
            <person name="Wang Q."/>
            <person name="Zhang B."/>
            <person name="Ji P."/>
            <person name="Bell-Sakyi L."/>
            <person name="Cui X.M."/>
            <person name="Yuan T.T."/>
            <person name="Jiang B.G."/>
            <person name="Yang W.F."/>
            <person name="Lam T.T."/>
            <person name="Chang Q.C."/>
            <person name="Ding S.J."/>
            <person name="Wang X.J."/>
            <person name="Zhu J.G."/>
            <person name="Ruan X.D."/>
            <person name="Zhao L."/>
            <person name="Wei J.T."/>
            <person name="Ye R.Z."/>
            <person name="Que T.C."/>
            <person name="Du C.H."/>
            <person name="Zhou Y.H."/>
            <person name="Cheng J.X."/>
            <person name="Dai P.F."/>
            <person name="Guo W.B."/>
            <person name="Han X.H."/>
            <person name="Huang E.J."/>
            <person name="Li L.F."/>
            <person name="Wei W."/>
            <person name="Gao Y.C."/>
            <person name="Liu J.Z."/>
            <person name="Shao H.Z."/>
            <person name="Wang X."/>
            <person name="Wang C.C."/>
            <person name="Yang T.C."/>
            <person name="Huo Q.B."/>
            <person name="Li W."/>
            <person name="Chen H.Y."/>
            <person name="Chen S.E."/>
            <person name="Zhou L.G."/>
            <person name="Ni X.B."/>
            <person name="Tian J.H."/>
            <person name="Sheng Y."/>
            <person name="Liu T."/>
            <person name="Pan Y.S."/>
            <person name="Xia L.Y."/>
            <person name="Li J."/>
            <person name="Zhao F."/>
            <person name="Cao W.C."/>
        </authorList>
    </citation>
    <scope>NUCLEOTIDE SEQUENCE [LARGE SCALE GENOMIC DNA]</scope>
    <source>
        <strain evidence="1">HaeL-2018</strain>
    </source>
</reference>
<evidence type="ECO:0000313" key="1">
    <source>
        <dbReference type="EMBL" id="KAH9378931.1"/>
    </source>
</evidence>
<keyword evidence="2" id="KW-1185">Reference proteome</keyword>
<dbReference type="VEuPathDB" id="VectorBase:HLOH_050252"/>
<accession>A0A9J6GUR4</accession>
<proteinExistence type="predicted"/>
<protein>
    <submittedName>
        <fullName evidence="1">Uncharacterized protein</fullName>
    </submittedName>
</protein>
<comment type="caution">
    <text evidence="1">The sequence shown here is derived from an EMBL/GenBank/DDBJ whole genome shotgun (WGS) entry which is preliminary data.</text>
</comment>
<sequence length="99" mass="11620">MVCSLTCKFKVADIVPVHTLDMEVLHKTLKDVIFGLEQIGYRFVNDNHVHILKWIRNHWTNQKNDQASFYFPDIETDRARPKRMQTASVPTVIELHSNE</sequence>
<dbReference type="AlphaFoldDB" id="A0A9J6GUR4"/>
<evidence type="ECO:0000313" key="2">
    <source>
        <dbReference type="Proteomes" id="UP000821853"/>
    </source>
</evidence>
<organism evidence="1 2">
    <name type="scientific">Haemaphysalis longicornis</name>
    <name type="common">Bush tick</name>
    <dbReference type="NCBI Taxonomy" id="44386"/>
    <lineage>
        <taxon>Eukaryota</taxon>
        <taxon>Metazoa</taxon>
        <taxon>Ecdysozoa</taxon>
        <taxon>Arthropoda</taxon>
        <taxon>Chelicerata</taxon>
        <taxon>Arachnida</taxon>
        <taxon>Acari</taxon>
        <taxon>Parasitiformes</taxon>
        <taxon>Ixodida</taxon>
        <taxon>Ixodoidea</taxon>
        <taxon>Ixodidae</taxon>
        <taxon>Haemaphysalinae</taxon>
        <taxon>Haemaphysalis</taxon>
    </lineage>
</organism>
<dbReference type="EMBL" id="JABSTR010000009">
    <property type="protein sequence ID" value="KAH9378931.1"/>
    <property type="molecule type" value="Genomic_DNA"/>
</dbReference>